<keyword evidence="2" id="KW-1185">Reference proteome</keyword>
<sequence length="332" mass="36779">MQPPSPLIQSLLEQACRFNFYRFCELVELARPDAARFASHDSIAADPIRFRSRPGFGFPTAELAYQPEDMSDAGPAAPAVQTRFLGLTGVDGILPLHIGNDLVTRREGHEVLADFLDLFHHRIVTRYYAIWRKYHYPVGFQPGGQDRISRALLGLTGRAIPGTAPALSPARWLALLGPMSQRSRTADGLRAAVLHVLPDSRPEINCFYPRMVPLPASRLGRDSRMAAGSLVLGRRLLDVQRTVKLILHLQDSSQLGPLQQGQPSHAELCTILRGYLGLRWDLALFASLPRHAWPPSRLSRHGARLGRDAHLKPALLAAQSRDPLIPLGRLHA</sequence>
<organism evidence="1 2">
    <name type="scientific">Aquitalea magnusonii</name>
    <dbReference type="NCBI Taxonomy" id="332411"/>
    <lineage>
        <taxon>Bacteria</taxon>
        <taxon>Pseudomonadati</taxon>
        <taxon>Pseudomonadota</taxon>
        <taxon>Betaproteobacteria</taxon>
        <taxon>Neisseriales</taxon>
        <taxon>Chromobacteriaceae</taxon>
        <taxon>Aquitalea</taxon>
    </lineage>
</organism>
<dbReference type="AlphaFoldDB" id="A0A318JIN5"/>
<dbReference type="PANTHER" id="PTHR35564:SF3">
    <property type="entry name" value="TYPE VI SECRETION SYSTEM BASEPLATE SUBUNIT TSSG"/>
    <property type="match status" value="1"/>
</dbReference>
<dbReference type="Proteomes" id="UP000248395">
    <property type="component" value="Unassembled WGS sequence"/>
</dbReference>
<gene>
    <name evidence="1" type="ORF">DFR38_106198</name>
</gene>
<proteinExistence type="predicted"/>
<dbReference type="OrthoDB" id="1523296at2"/>
<dbReference type="NCBIfam" id="TIGR03347">
    <property type="entry name" value="VI_chp_1"/>
    <property type="match status" value="1"/>
</dbReference>
<dbReference type="PANTHER" id="PTHR35564">
    <property type="match status" value="1"/>
</dbReference>
<protein>
    <submittedName>
        <fullName evidence="1">Type VI secretion system protein ImpH</fullName>
    </submittedName>
</protein>
<dbReference type="EMBL" id="QJKC01000006">
    <property type="protein sequence ID" value="PXX48821.1"/>
    <property type="molecule type" value="Genomic_DNA"/>
</dbReference>
<name>A0A318JIN5_9NEIS</name>
<comment type="caution">
    <text evidence="1">The sequence shown here is derived from an EMBL/GenBank/DDBJ whole genome shotgun (WGS) entry which is preliminary data.</text>
</comment>
<dbReference type="Pfam" id="PF06996">
    <property type="entry name" value="T6SS_TssG"/>
    <property type="match status" value="1"/>
</dbReference>
<evidence type="ECO:0000313" key="1">
    <source>
        <dbReference type="EMBL" id="PXX48821.1"/>
    </source>
</evidence>
<dbReference type="RefSeq" id="WP_059285734.1">
    <property type="nucleotide sequence ID" value="NZ_LNQU01000038.1"/>
</dbReference>
<dbReference type="InterPro" id="IPR010732">
    <property type="entry name" value="T6SS_TssG-like"/>
</dbReference>
<accession>A0A318JIN5</accession>
<evidence type="ECO:0000313" key="2">
    <source>
        <dbReference type="Proteomes" id="UP000248395"/>
    </source>
</evidence>
<reference evidence="1 2" key="1">
    <citation type="submission" date="2018-05" db="EMBL/GenBank/DDBJ databases">
        <title>Genomic Encyclopedia of Type Strains, Phase IV (KMG-IV): sequencing the most valuable type-strain genomes for metagenomic binning, comparative biology and taxonomic classification.</title>
        <authorList>
            <person name="Goeker M."/>
        </authorList>
    </citation>
    <scope>NUCLEOTIDE SEQUENCE [LARGE SCALE GENOMIC DNA]</scope>
    <source>
        <strain evidence="1 2">DSM 25134</strain>
    </source>
</reference>